<name>A0AAJ6YDJ7_9HYME</name>
<feature type="compositionally biased region" description="Low complexity" evidence="1">
    <location>
        <begin position="233"/>
        <end position="245"/>
    </location>
</feature>
<evidence type="ECO:0000256" key="1">
    <source>
        <dbReference type="SAM" id="MobiDB-lite"/>
    </source>
</evidence>
<feature type="compositionally biased region" description="Polar residues" evidence="1">
    <location>
        <begin position="222"/>
        <end position="232"/>
    </location>
</feature>
<feature type="region of interest" description="Disordered" evidence="1">
    <location>
        <begin position="191"/>
        <end position="210"/>
    </location>
</feature>
<feature type="compositionally biased region" description="Low complexity" evidence="1">
    <location>
        <begin position="568"/>
        <end position="586"/>
    </location>
</feature>
<dbReference type="KEGG" id="csol:105360784"/>
<feature type="region of interest" description="Disordered" evidence="1">
    <location>
        <begin position="565"/>
        <end position="601"/>
    </location>
</feature>
<reference evidence="3" key="1">
    <citation type="submission" date="2025-08" db="UniProtKB">
        <authorList>
            <consortium name="RefSeq"/>
        </authorList>
    </citation>
    <scope>IDENTIFICATION</scope>
</reference>
<feature type="region of interest" description="Disordered" evidence="1">
    <location>
        <begin position="269"/>
        <end position="288"/>
    </location>
</feature>
<evidence type="ECO:0000313" key="3">
    <source>
        <dbReference type="RefSeq" id="XP_011496087.1"/>
    </source>
</evidence>
<sequence length="601" mass="66484">MKESSVGSESNNKPWDHAWDTEEIRNNRRNWSLAGDSGLLKHLQEFSENLTKKANETQDVINSMASQINETTILVDNIMNTSLALANTQFIESRVQEDNIEIEQPTEDVTKQSEDDCEFSATDLLFSVCESIKQGLSIMDEKYEKVEVTASDTEDDDDNAIASVILRPKDPYRDRPLPYVFGSEQWNASNKVGLESSSSESELSDDNEDSISDIEEKNVENILSSNNHSNSGINRLSSTSSESNEFNIEENNISNKDNDNQFHARRQETLNSDTEPTTPSSVLPRIQNINNAPPSFAEELAKRLGNVLPSQKNAIVQDINEQVINCSKDDIFTSVNDADVFNNKSDNLFSEGKNLFVDEVPSSIKNLPVRAINKNIIPPSIDVPPPLSIISSAPKSTIDDLFGDVEDSDDSDDIFSKKVSKDIYSCDNEIIRSEVISKQKNLNTENTQNISNITTSTSEINDKVKDLFEEQKQDDIFKIDTKKIQSPNIASIDPIKKPIGGVSILGKIDIHSSNKFLRRPSSTSSSESDFIDHPINSNSAEVAISKNNNNTDGINVFPSFQAGKNIGNSRNTFSENNTSSTSSIPTHQTSIVNTAGSSTGY</sequence>
<keyword evidence="2" id="KW-1185">Reference proteome</keyword>
<feature type="compositionally biased region" description="Polar residues" evidence="1">
    <location>
        <begin position="587"/>
        <end position="601"/>
    </location>
</feature>
<accession>A0AAJ6YDJ7</accession>
<gene>
    <name evidence="3" type="primary">LOC105360784</name>
</gene>
<dbReference type="AlphaFoldDB" id="A0AAJ6YDJ7"/>
<protein>
    <submittedName>
        <fullName evidence="3">WASH complex subunit FAM21-like</fullName>
    </submittedName>
</protein>
<dbReference type="RefSeq" id="XP_011496087.1">
    <property type="nucleotide sequence ID" value="XM_011497785.1"/>
</dbReference>
<organism evidence="2 3">
    <name type="scientific">Ceratosolen solmsi marchali</name>
    <dbReference type="NCBI Taxonomy" id="326594"/>
    <lineage>
        <taxon>Eukaryota</taxon>
        <taxon>Metazoa</taxon>
        <taxon>Ecdysozoa</taxon>
        <taxon>Arthropoda</taxon>
        <taxon>Hexapoda</taxon>
        <taxon>Insecta</taxon>
        <taxon>Pterygota</taxon>
        <taxon>Neoptera</taxon>
        <taxon>Endopterygota</taxon>
        <taxon>Hymenoptera</taxon>
        <taxon>Apocrita</taxon>
        <taxon>Proctotrupomorpha</taxon>
        <taxon>Chalcidoidea</taxon>
        <taxon>Agaonidae</taxon>
        <taxon>Agaoninae</taxon>
        <taxon>Ceratosolen</taxon>
    </lineage>
</organism>
<dbReference type="GeneID" id="105360784"/>
<feature type="region of interest" description="Disordered" evidence="1">
    <location>
        <begin position="222"/>
        <end position="245"/>
    </location>
</feature>
<proteinExistence type="predicted"/>
<dbReference type="Proteomes" id="UP000695007">
    <property type="component" value="Unplaced"/>
</dbReference>
<evidence type="ECO:0000313" key="2">
    <source>
        <dbReference type="Proteomes" id="UP000695007"/>
    </source>
</evidence>